<evidence type="ECO:0000256" key="10">
    <source>
        <dbReference type="ARBA" id="ARBA00022741"/>
    </source>
</evidence>
<dbReference type="CDD" id="cd05032">
    <property type="entry name" value="PTKc_InsR_like"/>
    <property type="match status" value="1"/>
</dbReference>
<evidence type="ECO:0000256" key="4">
    <source>
        <dbReference type="ARBA" id="ARBA00022679"/>
    </source>
</evidence>
<feature type="region of interest" description="Disordered" evidence="21">
    <location>
        <begin position="1417"/>
        <end position="1443"/>
    </location>
</feature>
<evidence type="ECO:0000256" key="14">
    <source>
        <dbReference type="ARBA" id="ARBA00023136"/>
    </source>
</evidence>
<dbReference type="SUPFAM" id="SSF57184">
    <property type="entry name" value="Growth factor receptor domain"/>
    <property type="match status" value="1"/>
</dbReference>
<dbReference type="Gene3D" id="2.60.40.10">
    <property type="entry name" value="Immunoglobulins"/>
    <property type="match status" value="3"/>
</dbReference>
<dbReference type="InterPro" id="IPR050122">
    <property type="entry name" value="RTK"/>
</dbReference>
<dbReference type="InterPro" id="IPR036116">
    <property type="entry name" value="FN3_sf"/>
</dbReference>
<keyword evidence="13 22" id="KW-1133">Transmembrane helix</keyword>
<evidence type="ECO:0000256" key="5">
    <source>
        <dbReference type="ARBA" id="ARBA00022685"/>
    </source>
</evidence>
<evidence type="ECO:0000259" key="24">
    <source>
        <dbReference type="PROSITE" id="PS50853"/>
    </source>
</evidence>
<evidence type="ECO:0000313" key="27">
    <source>
        <dbReference type="WBParaSite" id="HCON_00066590-00001"/>
    </source>
</evidence>
<keyword evidence="14 22" id="KW-0472">Membrane</keyword>
<evidence type="ECO:0000256" key="15">
    <source>
        <dbReference type="ARBA" id="ARBA00023137"/>
    </source>
</evidence>
<feature type="domain" description="Fibronectin type-III" evidence="24">
    <location>
        <begin position="920"/>
        <end position="1022"/>
    </location>
</feature>
<evidence type="ECO:0000256" key="22">
    <source>
        <dbReference type="SAM" id="Phobius"/>
    </source>
</evidence>
<dbReference type="WBParaSite" id="HCON_00066590-00001">
    <property type="protein sequence ID" value="HCON_00066590-00001"/>
    <property type="gene ID" value="HCON_00066590"/>
</dbReference>
<keyword evidence="8" id="KW-0732">Signal</keyword>
<evidence type="ECO:0000256" key="2">
    <source>
        <dbReference type="ARBA" id="ARBA00011902"/>
    </source>
</evidence>
<dbReference type="InterPro" id="IPR003961">
    <property type="entry name" value="FN3_dom"/>
</dbReference>
<keyword evidence="17" id="KW-0325">Glycoprotein</keyword>
<dbReference type="PANTHER" id="PTHR24416:SF525">
    <property type="entry name" value="INSULIN-LIKE RECEPTOR"/>
    <property type="match status" value="1"/>
</dbReference>
<dbReference type="InterPro" id="IPR017441">
    <property type="entry name" value="Protein_kinase_ATP_BS"/>
</dbReference>
<dbReference type="Pfam" id="PF07714">
    <property type="entry name" value="PK_Tyr_Ser-Thr"/>
    <property type="match status" value="1"/>
</dbReference>
<dbReference type="InterPro" id="IPR020635">
    <property type="entry name" value="Tyr_kinase_cat_dom"/>
</dbReference>
<feature type="domain" description="Protein kinase" evidence="23">
    <location>
        <begin position="1091"/>
        <end position="1365"/>
    </location>
</feature>
<dbReference type="PROSITE" id="PS00109">
    <property type="entry name" value="PROTEIN_KINASE_TYR"/>
    <property type="match status" value="1"/>
</dbReference>
<dbReference type="SMART" id="SM00060">
    <property type="entry name" value="FN3"/>
    <property type="match status" value="2"/>
</dbReference>
<dbReference type="InterPro" id="IPR000494">
    <property type="entry name" value="Rcpt_L-dom"/>
</dbReference>
<evidence type="ECO:0000256" key="21">
    <source>
        <dbReference type="SAM" id="MobiDB-lite"/>
    </source>
</evidence>
<dbReference type="SMART" id="SM00261">
    <property type="entry name" value="FU"/>
    <property type="match status" value="1"/>
</dbReference>
<dbReference type="Proteomes" id="UP000025227">
    <property type="component" value="Unplaced"/>
</dbReference>
<dbReference type="GO" id="GO:0043410">
    <property type="term" value="P:positive regulation of MAPK cascade"/>
    <property type="evidence" value="ECO:0007669"/>
    <property type="project" value="TreeGrafter"/>
</dbReference>
<feature type="transmembrane region" description="Helical" evidence="22">
    <location>
        <begin position="1028"/>
        <end position="1050"/>
    </location>
</feature>
<dbReference type="PROSITE" id="PS51379">
    <property type="entry name" value="4FE4S_FER_2"/>
    <property type="match status" value="1"/>
</dbReference>
<evidence type="ECO:0000256" key="1">
    <source>
        <dbReference type="ARBA" id="ARBA00004479"/>
    </source>
</evidence>
<keyword evidence="15" id="KW-0829">Tyrosine-protein kinase</keyword>
<protein>
    <recommendedName>
        <fullName evidence="2">receptor protein-tyrosine kinase</fullName>
        <ecNumber evidence="2">2.7.10.1</ecNumber>
    </recommendedName>
</protein>
<dbReference type="GO" id="GO:0051897">
    <property type="term" value="P:positive regulation of phosphatidylinositol 3-kinase/protein kinase B signal transduction"/>
    <property type="evidence" value="ECO:0007669"/>
    <property type="project" value="TreeGrafter"/>
</dbReference>
<dbReference type="GO" id="GO:0030424">
    <property type="term" value="C:axon"/>
    <property type="evidence" value="ECO:0007669"/>
    <property type="project" value="TreeGrafter"/>
</dbReference>
<dbReference type="GO" id="GO:0043560">
    <property type="term" value="F:insulin receptor substrate binding"/>
    <property type="evidence" value="ECO:0007669"/>
    <property type="project" value="TreeGrafter"/>
</dbReference>
<keyword evidence="5" id="KW-0165">Cleavage on pair of basic residues</keyword>
<dbReference type="GO" id="GO:0005009">
    <property type="term" value="F:insulin receptor activity"/>
    <property type="evidence" value="ECO:0007669"/>
    <property type="project" value="TreeGrafter"/>
</dbReference>
<dbReference type="InterPro" id="IPR011009">
    <property type="entry name" value="Kinase-like_dom_sf"/>
</dbReference>
<organism evidence="26 27">
    <name type="scientific">Haemonchus contortus</name>
    <name type="common">Barber pole worm</name>
    <dbReference type="NCBI Taxonomy" id="6289"/>
    <lineage>
        <taxon>Eukaryota</taxon>
        <taxon>Metazoa</taxon>
        <taxon>Ecdysozoa</taxon>
        <taxon>Nematoda</taxon>
        <taxon>Chromadorea</taxon>
        <taxon>Rhabditida</taxon>
        <taxon>Rhabditina</taxon>
        <taxon>Rhabditomorpha</taxon>
        <taxon>Strongyloidea</taxon>
        <taxon>Trichostrongylidae</taxon>
        <taxon>Haemonchus</taxon>
    </lineage>
</organism>
<evidence type="ECO:0000256" key="20">
    <source>
        <dbReference type="PROSITE-ProRule" id="PRU10141"/>
    </source>
</evidence>
<feature type="domain" description="4Fe-4S ferredoxin-type" evidence="25">
    <location>
        <begin position="364"/>
        <end position="393"/>
    </location>
</feature>
<evidence type="ECO:0000256" key="19">
    <source>
        <dbReference type="ARBA" id="ARBA00051243"/>
    </source>
</evidence>
<dbReference type="GO" id="GO:0042593">
    <property type="term" value="P:glucose homeostasis"/>
    <property type="evidence" value="ECO:0007669"/>
    <property type="project" value="TreeGrafter"/>
</dbReference>
<keyword evidence="16" id="KW-0675">Receptor</keyword>
<evidence type="ECO:0000256" key="7">
    <source>
        <dbReference type="ARBA" id="ARBA00022723"/>
    </source>
</evidence>
<dbReference type="InterPro" id="IPR013783">
    <property type="entry name" value="Ig-like_fold"/>
</dbReference>
<dbReference type="Gene3D" id="2.10.220.10">
    <property type="entry name" value="Hormone Receptor, Insulin-like Growth Factor Receptor 1, Chain A, domain 2"/>
    <property type="match status" value="1"/>
</dbReference>
<keyword evidence="9" id="KW-0677">Repeat</keyword>
<dbReference type="SMART" id="SM00219">
    <property type="entry name" value="TyrKc"/>
    <property type="match status" value="1"/>
</dbReference>
<dbReference type="InterPro" id="IPR006212">
    <property type="entry name" value="Furin_repeat"/>
</dbReference>
<dbReference type="SUPFAM" id="SSF52058">
    <property type="entry name" value="L domain-like"/>
    <property type="match status" value="2"/>
</dbReference>
<evidence type="ECO:0000313" key="26">
    <source>
        <dbReference type="Proteomes" id="UP000025227"/>
    </source>
</evidence>
<dbReference type="Gene3D" id="3.80.20.20">
    <property type="entry name" value="Receptor L-domain"/>
    <property type="match status" value="2"/>
</dbReference>
<dbReference type="FunFam" id="1.10.510.10:FF:000987">
    <property type="entry name" value="Receptor protein-tyrosine kinase"/>
    <property type="match status" value="1"/>
</dbReference>
<dbReference type="InterPro" id="IPR009030">
    <property type="entry name" value="Growth_fac_rcpt_cys_sf"/>
</dbReference>
<dbReference type="InterPro" id="IPR001245">
    <property type="entry name" value="Ser-Thr/Tyr_kinase_cat_dom"/>
</dbReference>
<evidence type="ECO:0000256" key="6">
    <source>
        <dbReference type="ARBA" id="ARBA00022692"/>
    </source>
</evidence>
<dbReference type="CDD" id="cd00063">
    <property type="entry name" value="FN3"/>
    <property type="match status" value="2"/>
</dbReference>
<dbReference type="SUPFAM" id="SSF49265">
    <property type="entry name" value="Fibronectin type III"/>
    <property type="match status" value="3"/>
</dbReference>
<dbReference type="InterPro" id="IPR008266">
    <property type="entry name" value="Tyr_kinase_AS"/>
</dbReference>
<comment type="subcellular location">
    <subcellularLocation>
        <location evidence="1">Membrane</location>
        <topology evidence="1">Single-pass type I membrane protein</topology>
    </subcellularLocation>
</comment>
<name>A0A7I4YAR5_HAECO</name>
<dbReference type="SUPFAM" id="SSF56112">
    <property type="entry name" value="Protein kinase-like (PK-like)"/>
    <property type="match status" value="1"/>
</dbReference>
<dbReference type="PRINTS" id="PR00109">
    <property type="entry name" value="TYRKINASE"/>
</dbReference>
<evidence type="ECO:0000256" key="18">
    <source>
        <dbReference type="ARBA" id="ARBA00023211"/>
    </source>
</evidence>
<keyword evidence="7" id="KW-0479">Metal-binding</keyword>
<keyword evidence="10 20" id="KW-0547">Nucleotide-binding</keyword>
<evidence type="ECO:0000256" key="17">
    <source>
        <dbReference type="ARBA" id="ARBA00023180"/>
    </source>
</evidence>
<dbReference type="PROSITE" id="PS50011">
    <property type="entry name" value="PROTEIN_KINASE_DOM"/>
    <property type="match status" value="1"/>
</dbReference>
<evidence type="ECO:0000259" key="25">
    <source>
        <dbReference type="PROSITE" id="PS51379"/>
    </source>
</evidence>
<feature type="domain" description="Fibronectin type-III" evidence="24">
    <location>
        <begin position="678"/>
        <end position="777"/>
    </location>
</feature>
<accession>A0A7I4YAR5</accession>
<evidence type="ECO:0000256" key="12">
    <source>
        <dbReference type="ARBA" id="ARBA00022840"/>
    </source>
</evidence>
<evidence type="ECO:0000256" key="8">
    <source>
        <dbReference type="ARBA" id="ARBA00022729"/>
    </source>
</evidence>
<evidence type="ECO:0000256" key="9">
    <source>
        <dbReference type="ARBA" id="ARBA00022737"/>
    </source>
</evidence>
<dbReference type="PANTHER" id="PTHR24416">
    <property type="entry name" value="TYROSINE-PROTEIN KINASE RECEPTOR"/>
    <property type="match status" value="1"/>
</dbReference>
<proteinExistence type="predicted"/>
<evidence type="ECO:0000259" key="23">
    <source>
        <dbReference type="PROSITE" id="PS50011"/>
    </source>
</evidence>
<dbReference type="Gene3D" id="3.30.200.20">
    <property type="entry name" value="Phosphorylase Kinase, domain 1"/>
    <property type="match status" value="1"/>
</dbReference>
<dbReference type="InterPro" id="IPR006211">
    <property type="entry name" value="Furin-like_Cys-rich_dom"/>
</dbReference>
<dbReference type="Pfam" id="PF00757">
    <property type="entry name" value="Furin-like"/>
    <property type="match status" value="1"/>
</dbReference>
<keyword evidence="4" id="KW-0808">Transferase</keyword>
<dbReference type="InterPro" id="IPR036941">
    <property type="entry name" value="Rcpt_L-dom_sf"/>
</dbReference>
<keyword evidence="18" id="KW-0464">Manganese</keyword>
<dbReference type="OrthoDB" id="546826at2759"/>
<keyword evidence="11" id="KW-0418">Kinase</keyword>
<keyword evidence="12 20" id="KW-0067">ATP-binding</keyword>
<keyword evidence="3" id="KW-0597">Phosphoprotein</keyword>
<dbReference type="GO" id="GO:0005899">
    <property type="term" value="C:insulin receptor complex"/>
    <property type="evidence" value="ECO:0007669"/>
    <property type="project" value="TreeGrafter"/>
</dbReference>
<dbReference type="OMA" id="HWGNETA"/>
<feature type="compositionally biased region" description="Acidic residues" evidence="21">
    <location>
        <begin position="1431"/>
        <end position="1443"/>
    </location>
</feature>
<dbReference type="Pfam" id="PF01030">
    <property type="entry name" value="Recep_L_domain"/>
    <property type="match status" value="2"/>
</dbReference>
<feature type="transmembrane region" description="Helical" evidence="22">
    <location>
        <begin position="38"/>
        <end position="56"/>
    </location>
</feature>
<dbReference type="GO" id="GO:0005524">
    <property type="term" value="F:ATP binding"/>
    <property type="evidence" value="ECO:0007669"/>
    <property type="project" value="UniProtKB-UniRule"/>
</dbReference>
<evidence type="ECO:0000256" key="13">
    <source>
        <dbReference type="ARBA" id="ARBA00022989"/>
    </source>
</evidence>
<dbReference type="EC" id="2.7.10.1" evidence="2"/>
<feature type="binding site" evidence="20">
    <location>
        <position position="1127"/>
    </location>
    <ligand>
        <name>ATP</name>
        <dbReference type="ChEBI" id="CHEBI:30616"/>
    </ligand>
</feature>
<dbReference type="InterPro" id="IPR000719">
    <property type="entry name" value="Prot_kinase_dom"/>
</dbReference>
<dbReference type="PROSITE" id="PS00107">
    <property type="entry name" value="PROTEIN_KINASE_ATP"/>
    <property type="match status" value="1"/>
</dbReference>
<sequence length="1443" mass="162074">MMMKRRKVREATTTNYYYDSESSSTHCSSLFSLRYLNGNMLILISIIVLCLCMQISDALPERRCGTLDIRNHPNQGYKLAGHKSISSNHVNCSVLEGSMVLSLIQNSNVTEADFPMFRHLREITGSLLIFHVRKLSTLSRIFPNLRIIGGQNLIQHFSLIIYQNEDLIDIGLTKLRLIRNGGVRVAENNKMCYSRYIDWKHLMAGPLNDILVDDSVEIGVGEGKILSCTDDCDVEDESKCRRVVHSRGEQLSCWNKHTCQEDCPYDRINGSVGPGCADSNGAKCHAQCVAGCTVPDDDTACYGCLHYNHNGACVEKCPRNLFVYLNRRCITEAECDSMPALRGGKDVHKPANGVCATICPEGMEEDPSNKKRCRKCAGECVRKCPGNITVDSMSKAMQLKHCSVIEGYLEVEMRVGMSAVAASQLTGIFGKITTIDGYFVVRLSPSFVNLHMFRSLTRITGRSLYRDKYAMSIFENSNLQKLFPPENRLVIDTGSVQFQNNRMLCYFRIKELMVKLGREQEMSEEDQSLSYYSNGDKAICEESSFNLTVVESAVSQTAFTLRWPALNTSDIDHRKFLGYDILYKEVAWADPNLSIDDDRSSCQDTDSWYYHFEGVNDNIERINGTGPEYVTAMIANSHIKPHTLYAAYVTTKMVRHQGARNAVSNIAFVRTRFAVPDPPRITKAEALGTDEILVEWDPPTQPNGDISHYVVSWRAMNDAYMNQHMGAAVCHDDLTRSLDLSLGLPDGLREPTTPAPRAVSVLLPDKGEPQSDTCPRNEGCCKCAPKAVSTELDEGVESQTAFENAVHNVVFVQNKEVARKRRAITTPAGSKDGYGSKLSTKSATTFRNSINALAEAARNDVITVNVTATSFAIKGLKHYTRYFIQVTVCQDPTAPETHCSAKRAWQYVRTKPIMDADRVDNSTINVVVLNGTSDIRITWKKPVDPNGMIVAYKVKVMNTAKQSTPVDQCIPVSADWSPNVNGAVFKGLNDGAYRVELRTVSLVGVSQPTYAEELFEIYTPGFWTLKNILLTLFFLLLFAVIVGIVGYFFVKKYYSQKVKEYATQLISANPEYLSQADVYKPDEWELQRSDLTLDCEIGRGTFGKVYRGYGNNVLSRCGDTFGLCAIKTVTETANSAERLHFLLEANVMKSFSAEAFIVKLYGVVSDGQPVLVVMEMMEKGNLRDYLRSRRPGAEENVDNLPVPTIAEYYEWAAQIADGMAYLESIRFCHRDLAARNCMVHANNTVKIGDFGMARDIYYHEYYKPNGKRLMPVRWMAPESLRDGTFDMKSDVWSYGIVLYEMLTLGQQPYQGLANEEVLSFIGISRKTLDRPMDCPDFWYDLMVECWRYVPRERPTFRQIVEHLIPLASDQFREASWIYNHPATDYASDSEPIYVPDGQGMQLLATDETADEVEYRLANRAGGAKPRRGEGDSLDTDSEAEDEV</sequence>
<keyword evidence="26" id="KW-1185">Reference proteome</keyword>
<evidence type="ECO:0000256" key="3">
    <source>
        <dbReference type="ARBA" id="ARBA00022553"/>
    </source>
</evidence>
<evidence type="ECO:0000256" key="11">
    <source>
        <dbReference type="ARBA" id="ARBA00022777"/>
    </source>
</evidence>
<dbReference type="InterPro" id="IPR017896">
    <property type="entry name" value="4Fe4S_Fe-S-bd"/>
</dbReference>
<dbReference type="Gene3D" id="1.10.510.10">
    <property type="entry name" value="Transferase(Phosphotransferase) domain 1"/>
    <property type="match status" value="1"/>
</dbReference>
<evidence type="ECO:0000256" key="16">
    <source>
        <dbReference type="ARBA" id="ARBA00023170"/>
    </source>
</evidence>
<keyword evidence="6 22" id="KW-0812">Transmembrane</keyword>
<comment type="catalytic activity">
    <reaction evidence="19">
        <text>L-tyrosyl-[protein] + ATP = O-phospho-L-tyrosyl-[protein] + ADP + H(+)</text>
        <dbReference type="Rhea" id="RHEA:10596"/>
        <dbReference type="Rhea" id="RHEA-COMP:10136"/>
        <dbReference type="Rhea" id="RHEA-COMP:20101"/>
        <dbReference type="ChEBI" id="CHEBI:15378"/>
        <dbReference type="ChEBI" id="CHEBI:30616"/>
        <dbReference type="ChEBI" id="CHEBI:46858"/>
        <dbReference type="ChEBI" id="CHEBI:61978"/>
        <dbReference type="ChEBI" id="CHEBI:456216"/>
        <dbReference type="EC" id="2.7.10.1"/>
    </reaction>
</comment>
<dbReference type="PROSITE" id="PS50853">
    <property type="entry name" value="FN3"/>
    <property type="match status" value="2"/>
</dbReference>
<reference evidence="27" key="1">
    <citation type="submission" date="2020-12" db="UniProtKB">
        <authorList>
            <consortium name="WormBaseParasite"/>
        </authorList>
    </citation>
    <scope>IDENTIFICATION</scope>
    <source>
        <strain evidence="27">MHco3</strain>
    </source>
</reference>
<dbReference type="GO" id="GO:0046872">
    <property type="term" value="F:metal ion binding"/>
    <property type="evidence" value="ECO:0007669"/>
    <property type="project" value="UniProtKB-KW"/>
</dbReference>